<evidence type="ECO:0000313" key="1">
    <source>
        <dbReference type="EMBL" id="KIH78020.1"/>
    </source>
</evidence>
<keyword evidence="2" id="KW-1185">Reference proteome</keyword>
<dbReference type="PROSITE" id="PS51257">
    <property type="entry name" value="PROKAR_LIPOPROTEIN"/>
    <property type="match status" value="1"/>
</dbReference>
<dbReference type="InterPro" id="IPR008309">
    <property type="entry name" value="YdbL"/>
</dbReference>
<dbReference type="RefSeq" id="WP_040096721.1">
    <property type="nucleotide sequence ID" value="NZ_JWJD01000001.1"/>
</dbReference>
<evidence type="ECO:0000313" key="2">
    <source>
        <dbReference type="Proteomes" id="UP000035068"/>
    </source>
</evidence>
<dbReference type="AlphaFoldDB" id="A0A0C2HT80"/>
<organism evidence="1 2">
    <name type="scientific">Geoalkalibacter ferrihydriticus DSM 17813</name>
    <dbReference type="NCBI Taxonomy" id="1121915"/>
    <lineage>
        <taxon>Bacteria</taxon>
        <taxon>Pseudomonadati</taxon>
        <taxon>Thermodesulfobacteriota</taxon>
        <taxon>Desulfuromonadia</taxon>
        <taxon>Desulfuromonadales</taxon>
        <taxon>Geoalkalibacteraceae</taxon>
        <taxon>Geoalkalibacter</taxon>
    </lineage>
</organism>
<proteinExistence type="predicted"/>
<gene>
    <name evidence="1" type="ORF">GFER_05335</name>
</gene>
<accession>A0A0C2HT80</accession>
<sequence>MKILYRSLLGLALLAAAACVTINIYFPAEELRGAADQIVHEVWGERSTPQPPAGERGSFLKWLPGPATAYAAQDINVSTPEIRAVKESMKERSERLFPFLDTGHVGISADGLLKVRRTDGLDLRTRGEVNRLVGEENTDRQRLYREIARANGFPDRVHEVQSIFADSWRDNAAAGWYLEQPDGSWRSK</sequence>
<dbReference type="EMBL" id="JWJD01000001">
    <property type="protein sequence ID" value="KIH78020.1"/>
    <property type="molecule type" value="Genomic_DNA"/>
</dbReference>
<dbReference type="Proteomes" id="UP000035068">
    <property type="component" value="Unassembled WGS sequence"/>
</dbReference>
<reference evidence="1 2" key="1">
    <citation type="submission" date="2014-12" db="EMBL/GenBank/DDBJ databases">
        <title>Genomes of Geoalkalibacter ferrihydriticus and Geoalkalibacter subterraneus, two haloalkaliphilic metal-reducing members of the Geobacteraceae.</title>
        <authorList>
            <person name="Badalamenti J.P."/>
            <person name="Torres C.I."/>
            <person name="Krajmalnik-Brown R."/>
            <person name="Bond D.R."/>
        </authorList>
    </citation>
    <scope>NUCLEOTIDE SEQUENCE [LARGE SCALE GENOMIC DNA]</scope>
    <source>
        <strain evidence="1 2">DSM 17813</strain>
    </source>
</reference>
<name>A0A0C2HT80_9BACT</name>
<protein>
    <recommendedName>
        <fullName evidence="3">DUF1318 domain-containing protein</fullName>
    </recommendedName>
</protein>
<comment type="caution">
    <text evidence="1">The sequence shown here is derived from an EMBL/GenBank/DDBJ whole genome shotgun (WGS) entry which is preliminary data.</text>
</comment>
<dbReference type="Pfam" id="PF07027">
    <property type="entry name" value="DUF1318"/>
    <property type="match status" value="1"/>
</dbReference>
<evidence type="ECO:0008006" key="3">
    <source>
        <dbReference type="Google" id="ProtNLM"/>
    </source>
</evidence>